<feature type="coiled-coil region" evidence="1">
    <location>
        <begin position="786"/>
        <end position="861"/>
    </location>
</feature>
<sequence length="1142" mass="123019">MQPASRTPNSILRKRLDKENEDAHGKAVKRVRGNRRVSFAPADELETKHIFKQDFRDDHPSTAEIDASPVGGLIAAAGAVNPLPTLNAQPEAAQHAGLNLAVLPSPEQPSPLSMDLTNNSFEQQGPVAASMVSGTAAGGDAAGLTLQPSHYQHSHGHHEYTRNITMNVPNLSTLVEEDEEEYDATSGAVDSSNAEASVQAQSPISPFVLREMQRRSHDTEGNLELKNRWGFAPGAEDTMDVNVGHAVMGETTYNNVYGTCTTGDITRAIKESSAGGNHPTGLLEGAAGRGAAQPTMPARAAAAGAFGRLGSGTDDQLLNPTCRVAALPRADLEAAQRADALGAAAQPFHQTAFLQQQQPGAHASQTLPRQEPLQLPLGAAPPHAPLPQNTPFLDNTTKLLEDDQTWRLPGQGRNYDRGRLSVASNKVLGPAGYRRGMPEGGAGAGAGDPTVTLNPTTKLLATSTMHTERLLEDTTNHKAAYEHFLRGTAARQVQPSPAPAPRPAMRAGHGEATAISSSAAELRRQAAAAAQDNTEMSLELHVGHTAANNDLLGDGGLSLDAFALPPEPSVTLSQQLASGARVQLRAPRPLLPGERGGGGELLHVSSSGRAATAQKITCQEFLTIIDVNFNEKVCRTSYLPQADPPPTSVAEVYEAAAVVAPYVEAYQAMVLSVAARLTDMQSRVQQLEVELSANNPEIFVAVQQMPPLQLESVKDHVISLKKLCRIRTVKSIKQAHLAALDNLLVLMCAARDKLQAELAAVAADVDSLKRCNQGKVDLTAAISRWCQEDERRLQEAAQRKKAAEGHLQRLEALRAQNAERQRRLEEARAERQAIQQNRVPLEVLKKERKDIEERAEALAARCSKASSLTPGRESQMAQKIAAKSEEVDALLGLHSLRLDFSDMDRTGRFNVVFRGVYRIECDTTSGGSCQFNVSLLDGPGKPCRWEPSITAAFGASAAALSCSVPTCQVPMHLEAIQKQLNRMWRLARQLESCWMKYNCMLQPIVEAEEEGRGPTLLLQFQNVVTSARVAIRMPWRAALQSDAFAPPLRVQMKSLDPPETQHEYCDALLASVLSKLPPSTGYVATLCYAMSETLQVRNGAGQTALREDPEAEPLSRTPQVEPLEGKLAGRTFENPLFTFAAA</sequence>
<keyword evidence="1" id="KW-0175">Coiled coil</keyword>
<evidence type="ECO:0000313" key="3">
    <source>
        <dbReference type="EMBL" id="GFR46901.1"/>
    </source>
</evidence>
<evidence type="ECO:0008006" key="5">
    <source>
        <dbReference type="Google" id="ProtNLM"/>
    </source>
</evidence>
<reference evidence="3 4" key="1">
    <citation type="journal article" date="2021" name="Sci. Rep.">
        <title>Genome sequencing of the multicellular alga Astrephomene provides insights into convergent evolution of germ-soma differentiation.</title>
        <authorList>
            <person name="Yamashita S."/>
            <person name="Yamamoto K."/>
            <person name="Matsuzaki R."/>
            <person name="Suzuki S."/>
            <person name="Yamaguchi H."/>
            <person name="Hirooka S."/>
            <person name="Minakuchi Y."/>
            <person name="Miyagishima S."/>
            <person name="Kawachi M."/>
            <person name="Toyoda A."/>
            <person name="Nozaki H."/>
        </authorList>
    </citation>
    <scope>NUCLEOTIDE SEQUENCE [LARGE SCALE GENOMIC DNA]</scope>
    <source>
        <strain evidence="3 4">NIES-4017</strain>
    </source>
</reference>
<feature type="compositionally biased region" description="Polar residues" evidence="2">
    <location>
        <begin position="188"/>
        <end position="202"/>
    </location>
</feature>
<dbReference type="AlphaFoldDB" id="A0AAD3DRW0"/>
<feature type="compositionally biased region" description="Basic and acidic residues" evidence="2">
    <location>
        <begin position="14"/>
        <end position="25"/>
    </location>
</feature>
<name>A0AAD3DRW0_9CHLO</name>
<evidence type="ECO:0000256" key="2">
    <source>
        <dbReference type="SAM" id="MobiDB-lite"/>
    </source>
</evidence>
<proteinExistence type="predicted"/>
<comment type="caution">
    <text evidence="3">The sequence shown here is derived from an EMBL/GenBank/DDBJ whole genome shotgun (WGS) entry which is preliminary data.</text>
</comment>
<dbReference type="GO" id="GO:0008608">
    <property type="term" value="P:attachment of spindle microtubules to kinetochore"/>
    <property type="evidence" value="ECO:0007669"/>
    <property type="project" value="InterPro"/>
</dbReference>
<accession>A0AAD3DRW0</accession>
<dbReference type="InterPro" id="IPR037388">
    <property type="entry name" value="Blinkin"/>
</dbReference>
<dbReference type="PANTHER" id="PTHR16520">
    <property type="entry name" value="KINETOCHORE SCAFFOLD 1"/>
    <property type="match status" value="1"/>
</dbReference>
<dbReference type="EMBL" id="BMAR01000016">
    <property type="protein sequence ID" value="GFR46901.1"/>
    <property type="molecule type" value="Genomic_DNA"/>
</dbReference>
<dbReference type="GO" id="GO:0034501">
    <property type="term" value="P:protein localization to kinetochore"/>
    <property type="evidence" value="ECO:0007669"/>
    <property type="project" value="InterPro"/>
</dbReference>
<protein>
    <recommendedName>
        <fullName evidence="5">Spc7 kinetochore protein domain-containing protein</fullName>
    </recommendedName>
</protein>
<feature type="region of interest" description="Disordered" evidence="2">
    <location>
        <begin position="1"/>
        <end position="27"/>
    </location>
</feature>
<feature type="region of interest" description="Disordered" evidence="2">
    <location>
        <begin position="487"/>
        <end position="517"/>
    </location>
</feature>
<keyword evidence="4" id="KW-1185">Reference proteome</keyword>
<dbReference type="Proteomes" id="UP001054857">
    <property type="component" value="Unassembled WGS sequence"/>
</dbReference>
<feature type="compositionally biased region" description="Polar residues" evidence="2">
    <location>
        <begin position="1"/>
        <end position="10"/>
    </location>
</feature>
<evidence type="ECO:0000313" key="4">
    <source>
        <dbReference type="Proteomes" id="UP001054857"/>
    </source>
</evidence>
<gene>
    <name evidence="3" type="ORF">Agub_g8547</name>
</gene>
<dbReference type="GO" id="GO:0005634">
    <property type="term" value="C:nucleus"/>
    <property type="evidence" value="ECO:0007669"/>
    <property type="project" value="TreeGrafter"/>
</dbReference>
<organism evidence="3 4">
    <name type="scientific">Astrephomene gubernaculifera</name>
    <dbReference type="NCBI Taxonomy" id="47775"/>
    <lineage>
        <taxon>Eukaryota</taxon>
        <taxon>Viridiplantae</taxon>
        <taxon>Chlorophyta</taxon>
        <taxon>core chlorophytes</taxon>
        <taxon>Chlorophyceae</taxon>
        <taxon>CS clade</taxon>
        <taxon>Chlamydomonadales</taxon>
        <taxon>Astrephomenaceae</taxon>
        <taxon>Astrephomene</taxon>
    </lineage>
</organism>
<evidence type="ECO:0000256" key="1">
    <source>
        <dbReference type="SAM" id="Coils"/>
    </source>
</evidence>
<dbReference type="PANTHER" id="PTHR16520:SF3">
    <property type="entry name" value="KINETOCHORE SCAFFOLD 1"/>
    <property type="match status" value="1"/>
</dbReference>
<feature type="region of interest" description="Disordered" evidence="2">
    <location>
        <begin position="1099"/>
        <end position="1118"/>
    </location>
</feature>
<feature type="region of interest" description="Disordered" evidence="2">
    <location>
        <begin position="179"/>
        <end position="202"/>
    </location>
</feature>